<dbReference type="GO" id="GO:0003684">
    <property type="term" value="F:damaged DNA binding"/>
    <property type="evidence" value="ECO:0007669"/>
    <property type="project" value="InterPro"/>
</dbReference>
<dbReference type="SUPFAM" id="SSF46946">
    <property type="entry name" value="S13-like H2TH domain"/>
    <property type="match status" value="1"/>
</dbReference>
<comment type="similarity">
    <text evidence="2">Belongs to the FPG family.</text>
</comment>
<dbReference type="PANTHER" id="PTHR22993:SF9">
    <property type="entry name" value="FORMAMIDOPYRIMIDINE-DNA GLYCOSYLASE"/>
    <property type="match status" value="1"/>
</dbReference>
<keyword evidence="7" id="KW-0456">Lyase</keyword>
<evidence type="ECO:0000256" key="6">
    <source>
        <dbReference type="ARBA" id="ARBA00023204"/>
    </source>
</evidence>
<feature type="region of interest" description="Disordered" evidence="10">
    <location>
        <begin position="319"/>
        <end position="341"/>
    </location>
</feature>
<keyword evidence="3" id="KW-0227">DNA damage</keyword>
<evidence type="ECO:0000256" key="5">
    <source>
        <dbReference type="ARBA" id="ARBA00023125"/>
    </source>
</evidence>
<accession>A0A642UIG1</accession>
<comment type="caution">
    <text evidence="12">The sequence shown here is derived from an EMBL/GenBank/DDBJ whole genome shotgun (WGS) entry which is preliminary data.</text>
</comment>
<comment type="catalytic activity">
    <reaction evidence="1">
        <text>Hydrolysis of DNA containing ring-opened 7-methylguanine residues, releasing 2,6-diamino-4-hydroxy-5-(N-methyl)formamidopyrimidine.</text>
        <dbReference type="EC" id="3.2.2.23"/>
    </reaction>
</comment>
<dbReference type="GO" id="GO:0005634">
    <property type="term" value="C:nucleus"/>
    <property type="evidence" value="ECO:0007669"/>
    <property type="project" value="TreeGrafter"/>
</dbReference>
<evidence type="ECO:0000256" key="1">
    <source>
        <dbReference type="ARBA" id="ARBA00001668"/>
    </source>
</evidence>
<dbReference type="RefSeq" id="XP_034011021.1">
    <property type="nucleotide sequence ID" value="XM_034157000.1"/>
</dbReference>
<evidence type="ECO:0000256" key="7">
    <source>
        <dbReference type="ARBA" id="ARBA00023239"/>
    </source>
</evidence>
<dbReference type="GO" id="GO:0008270">
    <property type="term" value="F:zinc ion binding"/>
    <property type="evidence" value="ECO:0007669"/>
    <property type="project" value="InterPro"/>
</dbReference>
<dbReference type="GO" id="GO:0016829">
    <property type="term" value="F:lyase activity"/>
    <property type="evidence" value="ECO:0007669"/>
    <property type="project" value="UniProtKB-KW"/>
</dbReference>
<evidence type="ECO:0000256" key="8">
    <source>
        <dbReference type="ARBA" id="ARBA00023268"/>
    </source>
</evidence>
<feature type="domain" description="Formamidopyrimidine-DNA glycosylase catalytic" evidence="11">
    <location>
        <begin position="1"/>
        <end position="132"/>
    </location>
</feature>
<evidence type="ECO:0000256" key="10">
    <source>
        <dbReference type="SAM" id="MobiDB-lite"/>
    </source>
</evidence>
<keyword evidence="9" id="KW-0326">Glycosidase</keyword>
<gene>
    <name evidence="12" type="ORF">DIURU_004158</name>
</gene>
<dbReference type="GO" id="GO:0003906">
    <property type="term" value="F:DNA-(apurinic or apyrimidinic site) endonuclease activity"/>
    <property type="evidence" value="ECO:0007669"/>
    <property type="project" value="InterPro"/>
</dbReference>
<evidence type="ECO:0000256" key="3">
    <source>
        <dbReference type="ARBA" id="ARBA00022763"/>
    </source>
</evidence>
<dbReference type="OrthoDB" id="444592at2759"/>
<dbReference type="EMBL" id="SWFT01000121">
    <property type="protein sequence ID" value="KAA8899675.1"/>
    <property type="molecule type" value="Genomic_DNA"/>
</dbReference>
<dbReference type="GO" id="GO:0008534">
    <property type="term" value="F:oxidized purine nucleobase lesion DNA N-glycosylase activity"/>
    <property type="evidence" value="ECO:0007669"/>
    <property type="project" value="UniProtKB-EC"/>
</dbReference>
<dbReference type="InterPro" id="IPR015886">
    <property type="entry name" value="H2TH_FPG"/>
</dbReference>
<name>A0A642UIG1_DIURU</name>
<dbReference type="AlphaFoldDB" id="A0A642UIG1"/>
<evidence type="ECO:0000313" key="13">
    <source>
        <dbReference type="Proteomes" id="UP000449547"/>
    </source>
</evidence>
<sequence length="407" mass="46011">MLRRHVVGSTITKAQCQQDTILFPFTEAREFEHLESKLTGAKVISTGRHGKYFWLRLSSGVLLMHFGMTGMIKLRDVDSHLIFMENGGDKKVKDGVVVKEAGSDEWPPRFCKFELAFDNGLELAFRDPRRLARFKWFEDGVDTDKALLNIAPLAVLGPDYSKPQTPPSSTSEPFSYGDPDPDPHGRPHLDYDGFAKLVLSRKKPLKSMLLDQTLFCGVGNWVADEVCYQSRIHPNEVLSQKILDSDHPVLKTLYEKLIYVCSYAVGCEADVTKYPKDWLMLHRWGKGRKQKATVASGHVVEHVTIGGRTSCFVPELQKKLPKPTGGGDSDVENHDPDDDVTIKTETETTTKSEIKSEATNEKLKAKATKTELVTVTTKVKREPKRKLDPNEWMYVPERKLRSHSRIN</sequence>
<dbReference type="PANTHER" id="PTHR22993">
    <property type="entry name" value="FORMAMIDOPYRIMIDINE-DNA GLYCOSYLASE"/>
    <property type="match status" value="1"/>
</dbReference>
<evidence type="ECO:0000256" key="4">
    <source>
        <dbReference type="ARBA" id="ARBA00022801"/>
    </source>
</evidence>
<dbReference type="Pfam" id="PF01149">
    <property type="entry name" value="Fapy_DNA_glyco"/>
    <property type="match status" value="1"/>
</dbReference>
<dbReference type="FunFam" id="1.10.8.50:FF:000009">
    <property type="entry name" value="Formamidopyrimidine-DNA glycosylase"/>
    <property type="match status" value="1"/>
</dbReference>
<evidence type="ECO:0000256" key="2">
    <source>
        <dbReference type="ARBA" id="ARBA00009409"/>
    </source>
</evidence>
<keyword evidence="6" id="KW-0234">DNA repair</keyword>
<dbReference type="InterPro" id="IPR010979">
    <property type="entry name" value="Ribosomal_uS13-like_H2TH"/>
</dbReference>
<reference evidence="12 13" key="1">
    <citation type="submission" date="2019-07" db="EMBL/GenBank/DDBJ databases">
        <title>Genome assembly of two rare yeast pathogens: Diutina rugosa and Trichomonascus ciferrii.</title>
        <authorList>
            <person name="Mixao V."/>
            <person name="Saus E."/>
            <person name="Hansen A."/>
            <person name="Lass-Flor C."/>
            <person name="Gabaldon T."/>
        </authorList>
    </citation>
    <scope>NUCLEOTIDE SEQUENCE [LARGE SCALE GENOMIC DNA]</scope>
    <source>
        <strain evidence="12 13">CBS 613</strain>
    </source>
</reference>
<evidence type="ECO:0000259" key="11">
    <source>
        <dbReference type="PROSITE" id="PS51068"/>
    </source>
</evidence>
<dbReference type="Pfam" id="PF06831">
    <property type="entry name" value="H2TH"/>
    <property type="match status" value="1"/>
</dbReference>
<keyword evidence="5" id="KW-0238">DNA-binding</keyword>
<dbReference type="SMART" id="SM00898">
    <property type="entry name" value="Fapy_DNA_glyco"/>
    <property type="match status" value="1"/>
</dbReference>
<evidence type="ECO:0000256" key="9">
    <source>
        <dbReference type="ARBA" id="ARBA00023295"/>
    </source>
</evidence>
<dbReference type="Gene3D" id="1.10.8.50">
    <property type="match status" value="1"/>
</dbReference>
<protein>
    <recommendedName>
        <fullName evidence="11">Formamidopyrimidine-DNA glycosylase catalytic domain-containing protein</fullName>
    </recommendedName>
</protein>
<dbReference type="SUPFAM" id="SSF81624">
    <property type="entry name" value="N-terminal domain of MutM-like DNA repair proteins"/>
    <property type="match status" value="1"/>
</dbReference>
<dbReference type="PROSITE" id="PS51068">
    <property type="entry name" value="FPG_CAT"/>
    <property type="match status" value="1"/>
</dbReference>
<dbReference type="Gene3D" id="3.20.190.10">
    <property type="entry name" value="MutM-like, N-terminal"/>
    <property type="match status" value="1"/>
</dbReference>
<keyword evidence="4" id="KW-0378">Hydrolase</keyword>
<dbReference type="OMA" id="KFICETA"/>
<dbReference type="GeneID" id="54782809"/>
<keyword evidence="13" id="KW-1185">Reference proteome</keyword>
<dbReference type="Proteomes" id="UP000449547">
    <property type="component" value="Unassembled WGS sequence"/>
</dbReference>
<feature type="region of interest" description="Disordered" evidence="10">
    <location>
        <begin position="159"/>
        <end position="182"/>
    </location>
</feature>
<dbReference type="InterPro" id="IPR012319">
    <property type="entry name" value="FPG_cat"/>
</dbReference>
<dbReference type="GO" id="GO:0006284">
    <property type="term" value="P:base-excision repair"/>
    <property type="evidence" value="ECO:0007669"/>
    <property type="project" value="InterPro"/>
</dbReference>
<dbReference type="SMART" id="SM01232">
    <property type="entry name" value="H2TH"/>
    <property type="match status" value="1"/>
</dbReference>
<proteinExistence type="inferred from homology"/>
<dbReference type="InterPro" id="IPR035937">
    <property type="entry name" value="FPG_N"/>
</dbReference>
<keyword evidence="8" id="KW-0511">Multifunctional enzyme</keyword>
<dbReference type="VEuPathDB" id="FungiDB:DIURU_004158"/>
<evidence type="ECO:0000313" key="12">
    <source>
        <dbReference type="EMBL" id="KAA8899675.1"/>
    </source>
</evidence>
<organism evidence="12 13">
    <name type="scientific">Diutina rugosa</name>
    <name type="common">Yeast</name>
    <name type="synonym">Candida rugosa</name>
    <dbReference type="NCBI Taxonomy" id="5481"/>
    <lineage>
        <taxon>Eukaryota</taxon>
        <taxon>Fungi</taxon>
        <taxon>Dikarya</taxon>
        <taxon>Ascomycota</taxon>
        <taxon>Saccharomycotina</taxon>
        <taxon>Pichiomycetes</taxon>
        <taxon>Debaryomycetaceae</taxon>
        <taxon>Diutina</taxon>
    </lineage>
</organism>